<dbReference type="AlphaFoldDB" id="G4ZJW0"/>
<sequence>MATRSVFALFKPGLLDTRGYAYGQAELLDGDDAASVVDVRRVNSGRWSALGDFEVRRPRSEMLLRAVSEEEATGGIGTYVGACACVARVPPSAAPSWNYGAVAGYSWGTLVHGGEHEIEALEYAPYTLRPCNNRPIIDLMPAEMRAIHAAALNHFKGVGCRATRRSKSILEKLQAPLMDEDSTIVLYDASKGRICRVSTKYVLDYAYYKEGGRRIPRGVALGDSIFETPTLGTPGVPSLGARIPTRGATGAVEPAMTSMAAALRDSDEDDDDDVPQPDMHRPSASPPLSAPIASRKRTRDIREALTDDMNSLSTLRDTYATNPAMVRQIDRLLSLNQPASTTSDGATSGAADTKAQFRPTAIQRQINRQLINGSPPVD</sequence>
<gene>
    <name evidence="2" type="ORF">PHYSODRAFT_301381</name>
</gene>
<keyword evidence="3" id="KW-1185">Reference proteome</keyword>
<name>G4ZJW0_PHYSP</name>
<feature type="compositionally biased region" description="Acidic residues" evidence="1">
    <location>
        <begin position="266"/>
        <end position="275"/>
    </location>
</feature>
<organism evidence="2 3">
    <name type="scientific">Phytophthora sojae (strain P6497)</name>
    <name type="common">Soybean stem and root rot agent</name>
    <name type="synonym">Phytophthora megasperma f. sp. glycines</name>
    <dbReference type="NCBI Taxonomy" id="1094619"/>
    <lineage>
        <taxon>Eukaryota</taxon>
        <taxon>Sar</taxon>
        <taxon>Stramenopiles</taxon>
        <taxon>Oomycota</taxon>
        <taxon>Peronosporomycetes</taxon>
        <taxon>Peronosporales</taxon>
        <taxon>Peronosporaceae</taxon>
        <taxon>Phytophthora</taxon>
    </lineage>
</organism>
<protein>
    <submittedName>
        <fullName evidence="2">Uncharacterized protein</fullName>
    </submittedName>
</protein>
<dbReference type="GeneID" id="20642002"/>
<accession>G4ZJW0</accession>
<dbReference type="KEGG" id="psoj:PHYSODRAFT_301381"/>
<proteinExistence type="predicted"/>
<evidence type="ECO:0000313" key="3">
    <source>
        <dbReference type="Proteomes" id="UP000002640"/>
    </source>
</evidence>
<dbReference type="RefSeq" id="XP_009527979.1">
    <property type="nucleotide sequence ID" value="XM_009529684.1"/>
</dbReference>
<evidence type="ECO:0000313" key="2">
    <source>
        <dbReference type="EMBL" id="EGZ18921.1"/>
    </source>
</evidence>
<feature type="region of interest" description="Disordered" evidence="1">
    <location>
        <begin position="263"/>
        <end position="296"/>
    </location>
</feature>
<feature type="region of interest" description="Disordered" evidence="1">
    <location>
        <begin position="338"/>
        <end position="358"/>
    </location>
</feature>
<evidence type="ECO:0000256" key="1">
    <source>
        <dbReference type="SAM" id="MobiDB-lite"/>
    </source>
</evidence>
<dbReference type="Proteomes" id="UP000002640">
    <property type="component" value="Unassembled WGS sequence"/>
</dbReference>
<dbReference type="InParanoid" id="G4ZJW0"/>
<dbReference type="EMBL" id="JH159154">
    <property type="protein sequence ID" value="EGZ18921.1"/>
    <property type="molecule type" value="Genomic_DNA"/>
</dbReference>
<reference evidence="2 3" key="1">
    <citation type="journal article" date="2006" name="Science">
        <title>Phytophthora genome sequences uncover evolutionary origins and mechanisms of pathogenesis.</title>
        <authorList>
            <person name="Tyler B.M."/>
            <person name="Tripathy S."/>
            <person name="Zhang X."/>
            <person name="Dehal P."/>
            <person name="Jiang R.H."/>
            <person name="Aerts A."/>
            <person name="Arredondo F.D."/>
            <person name="Baxter L."/>
            <person name="Bensasson D."/>
            <person name="Beynon J.L."/>
            <person name="Chapman J."/>
            <person name="Damasceno C.M."/>
            <person name="Dorrance A.E."/>
            <person name="Dou D."/>
            <person name="Dickerman A.W."/>
            <person name="Dubchak I.L."/>
            <person name="Garbelotto M."/>
            <person name="Gijzen M."/>
            <person name="Gordon S.G."/>
            <person name="Govers F."/>
            <person name="Grunwald N.J."/>
            <person name="Huang W."/>
            <person name="Ivors K.L."/>
            <person name="Jones R.W."/>
            <person name="Kamoun S."/>
            <person name="Krampis K."/>
            <person name="Lamour K.H."/>
            <person name="Lee M.K."/>
            <person name="McDonald W.H."/>
            <person name="Medina M."/>
            <person name="Meijer H.J."/>
            <person name="Nordberg E.K."/>
            <person name="Maclean D.J."/>
            <person name="Ospina-Giraldo M.D."/>
            <person name="Morris P.F."/>
            <person name="Phuntumart V."/>
            <person name="Putnam N.H."/>
            <person name="Rash S."/>
            <person name="Rose J.K."/>
            <person name="Sakihama Y."/>
            <person name="Salamov A.A."/>
            <person name="Savidor A."/>
            <person name="Scheuring C.F."/>
            <person name="Smith B.M."/>
            <person name="Sobral B.W."/>
            <person name="Terry A."/>
            <person name="Torto-Alalibo T.A."/>
            <person name="Win J."/>
            <person name="Xu Z."/>
            <person name="Zhang H."/>
            <person name="Grigoriev I.V."/>
            <person name="Rokhsar D.S."/>
            <person name="Boore J.L."/>
        </authorList>
    </citation>
    <scope>NUCLEOTIDE SEQUENCE [LARGE SCALE GENOMIC DNA]</scope>
    <source>
        <strain evidence="2 3">P6497</strain>
    </source>
</reference>